<proteinExistence type="inferred from homology"/>
<gene>
    <name evidence="4" type="ORF">A33I_18590</name>
</gene>
<dbReference type="Gene3D" id="3.40.190.150">
    <property type="entry name" value="Bordetella uptake gene, domain 1"/>
    <property type="match status" value="1"/>
</dbReference>
<organism evidence="4 5">
    <name type="scientific">Alkalihalophilus marmarensis DSM 21297</name>
    <dbReference type="NCBI Taxonomy" id="1188261"/>
    <lineage>
        <taxon>Bacteria</taxon>
        <taxon>Bacillati</taxon>
        <taxon>Bacillota</taxon>
        <taxon>Bacilli</taxon>
        <taxon>Bacillales</taxon>
        <taxon>Bacillaceae</taxon>
        <taxon>Alkalihalophilus</taxon>
    </lineage>
</organism>
<evidence type="ECO:0000313" key="4">
    <source>
        <dbReference type="EMBL" id="ERN51820.1"/>
    </source>
</evidence>
<dbReference type="SUPFAM" id="SSF53850">
    <property type="entry name" value="Periplasmic binding protein-like II"/>
    <property type="match status" value="1"/>
</dbReference>
<dbReference type="EMBL" id="ATAE01000042">
    <property type="protein sequence ID" value="ERN51820.1"/>
    <property type="molecule type" value="Genomic_DNA"/>
</dbReference>
<comment type="caution">
    <text evidence="4">The sequence shown here is derived from an EMBL/GenBank/DDBJ whole genome shotgun (WGS) entry which is preliminary data.</text>
</comment>
<dbReference type="Pfam" id="PF03401">
    <property type="entry name" value="TctC"/>
    <property type="match status" value="1"/>
</dbReference>
<dbReference type="PATRIC" id="fig|1188261.3.peg.3208"/>
<keyword evidence="3" id="KW-0732">Signal</keyword>
<dbReference type="InterPro" id="IPR005064">
    <property type="entry name" value="BUG"/>
</dbReference>
<accession>U6SLQ8</accession>
<evidence type="ECO:0008006" key="6">
    <source>
        <dbReference type="Google" id="ProtNLM"/>
    </source>
</evidence>
<keyword evidence="5" id="KW-1185">Reference proteome</keyword>
<comment type="similarity">
    <text evidence="1">Belongs to the UPF0065 (bug) family.</text>
</comment>
<dbReference type="Gene3D" id="3.40.190.10">
    <property type="entry name" value="Periplasmic binding protein-like II"/>
    <property type="match status" value="1"/>
</dbReference>
<evidence type="ECO:0000256" key="2">
    <source>
        <dbReference type="SAM" id="MobiDB-lite"/>
    </source>
</evidence>
<dbReference type="AlphaFoldDB" id="U6SLQ8"/>
<feature type="region of interest" description="Disordered" evidence="2">
    <location>
        <begin position="20"/>
        <end position="42"/>
    </location>
</feature>
<dbReference type="PANTHER" id="PTHR42928:SF5">
    <property type="entry name" value="BLR1237 PROTEIN"/>
    <property type="match status" value="1"/>
</dbReference>
<evidence type="ECO:0000313" key="5">
    <source>
        <dbReference type="Proteomes" id="UP000017170"/>
    </source>
</evidence>
<dbReference type="InterPro" id="IPR042100">
    <property type="entry name" value="Bug_dom1"/>
</dbReference>
<dbReference type="PANTHER" id="PTHR42928">
    <property type="entry name" value="TRICARBOXYLATE-BINDING PROTEIN"/>
    <property type="match status" value="1"/>
</dbReference>
<sequence length="332" mass="35092">MKKWFVLLIAVCIGLAACSSPTNQESNDDNSEAAANGNSDYPTNQIELVVPYSPGGASDMVSRSVASFLEQDLGVPVVTTNKTGGTGAVGMSYVEGKNPDGYTIGYVPVEMAMLSALGFADIDPSNFDLLGRVIVIPAAITVPADAPYDTIEEFIEFAKENPGDIRVGNSGTGSIWHVAAAGLAEETETELRYVPFDGGAPAVAALLGGHIEAVSVSPSEVKANVDSGDLKILAVMSAERDDTFPDVPTLIESGIDLEISAWGGFVVPEGTPDDVKEKLEASIEAAVESEEFQKVSTERGLNASHLSADDFTQFANDQYEFFGELIPRMELQ</sequence>
<dbReference type="PIRSF" id="PIRSF017082">
    <property type="entry name" value="YflP"/>
    <property type="match status" value="1"/>
</dbReference>
<dbReference type="Proteomes" id="UP000017170">
    <property type="component" value="Unassembled WGS sequence"/>
</dbReference>
<name>U6SLQ8_9BACI</name>
<dbReference type="RefSeq" id="WP_022629273.1">
    <property type="nucleotide sequence ID" value="NZ_ATAE01000042.1"/>
</dbReference>
<evidence type="ECO:0000256" key="1">
    <source>
        <dbReference type="ARBA" id="ARBA00006987"/>
    </source>
</evidence>
<feature type="chain" id="PRO_5038652701" description="Tripartite-type tricarboxylate transporter, receptor component TctC" evidence="3">
    <location>
        <begin position="25"/>
        <end position="332"/>
    </location>
</feature>
<dbReference type="PROSITE" id="PS51257">
    <property type="entry name" value="PROKAR_LIPOPROTEIN"/>
    <property type="match status" value="1"/>
</dbReference>
<reference evidence="4 5" key="1">
    <citation type="journal article" date="2013" name="Genome Announc.">
        <title>Genome Sequence of the Extreme Obligate Alkaliphile Bacillus marmarensis Strain DSM 21297.</title>
        <authorList>
            <person name="Wernick D.G."/>
            <person name="Choi K.Y."/>
            <person name="Tat C.A."/>
            <person name="Lafontaine Rivera J.G."/>
            <person name="Liao J.C."/>
        </authorList>
    </citation>
    <scope>NUCLEOTIDE SEQUENCE [LARGE SCALE GENOMIC DNA]</scope>
    <source>
        <strain evidence="4 5">DSM 21297</strain>
    </source>
</reference>
<protein>
    <recommendedName>
        <fullName evidence="6">Tripartite-type tricarboxylate transporter, receptor component TctC</fullName>
    </recommendedName>
</protein>
<dbReference type="CDD" id="cd07012">
    <property type="entry name" value="PBP2_Bug_TTT"/>
    <property type="match status" value="1"/>
</dbReference>
<evidence type="ECO:0000256" key="3">
    <source>
        <dbReference type="SAM" id="SignalP"/>
    </source>
</evidence>
<feature type="signal peptide" evidence="3">
    <location>
        <begin position="1"/>
        <end position="24"/>
    </location>
</feature>